<sequence length="27" mass="3405">MNRKRNRLVILFVRPIKIKFCHSRLCY</sequence>
<protein>
    <submittedName>
        <fullName evidence="1">Uncharacterized protein</fullName>
    </submittedName>
</protein>
<accession>A0A0E9TIJ6</accession>
<name>A0A0E9TIJ6_ANGAN</name>
<reference evidence="1" key="2">
    <citation type="journal article" date="2015" name="Fish Shellfish Immunol.">
        <title>Early steps in the European eel (Anguilla anguilla)-Vibrio vulnificus interaction in the gills: Role of the RtxA13 toxin.</title>
        <authorList>
            <person name="Callol A."/>
            <person name="Pajuelo D."/>
            <person name="Ebbesson L."/>
            <person name="Teles M."/>
            <person name="MacKenzie S."/>
            <person name="Amaro C."/>
        </authorList>
    </citation>
    <scope>NUCLEOTIDE SEQUENCE</scope>
</reference>
<evidence type="ECO:0000313" key="1">
    <source>
        <dbReference type="EMBL" id="JAH52553.1"/>
    </source>
</evidence>
<dbReference type="EMBL" id="GBXM01056024">
    <property type="protein sequence ID" value="JAH52553.1"/>
    <property type="molecule type" value="Transcribed_RNA"/>
</dbReference>
<proteinExistence type="predicted"/>
<organism evidence="1">
    <name type="scientific">Anguilla anguilla</name>
    <name type="common">European freshwater eel</name>
    <name type="synonym">Muraena anguilla</name>
    <dbReference type="NCBI Taxonomy" id="7936"/>
    <lineage>
        <taxon>Eukaryota</taxon>
        <taxon>Metazoa</taxon>
        <taxon>Chordata</taxon>
        <taxon>Craniata</taxon>
        <taxon>Vertebrata</taxon>
        <taxon>Euteleostomi</taxon>
        <taxon>Actinopterygii</taxon>
        <taxon>Neopterygii</taxon>
        <taxon>Teleostei</taxon>
        <taxon>Anguilliformes</taxon>
        <taxon>Anguillidae</taxon>
        <taxon>Anguilla</taxon>
    </lineage>
</organism>
<reference evidence="1" key="1">
    <citation type="submission" date="2014-11" db="EMBL/GenBank/DDBJ databases">
        <authorList>
            <person name="Amaro Gonzalez C."/>
        </authorList>
    </citation>
    <scope>NUCLEOTIDE SEQUENCE</scope>
</reference>
<dbReference type="AlphaFoldDB" id="A0A0E9TIJ6"/>